<evidence type="ECO:0000259" key="8">
    <source>
        <dbReference type="Pfam" id="PF20173"/>
    </source>
</evidence>
<evidence type="ECO:0000256" key="5">
    <source>
        <dbReference type="ARBA" id="ARBA00022833"/>
    </source>
</evidence>
<proteinExistence type="predicted"/>
<feature type="non-terminal residue" evidence="9">
    <location>
        <position position="1"/>
    </location>
</feature>
<evidence type="ECO:0000313" key="11">
    <source>
        <dbReference type="Proteomes" id="UP000663829"/>
    </source>
</evidence>
<dbReference type="Proteomes" id="UP000681722">
    <property type="component" value="Unassembled WGS sequence"/>
</dbReference>
<evidence type="ECO:0000313" key="10">
    <source>
        <dbReference type="EMBL" id="CAF4310566.1"/>
    </source>
</evidence>
<accession>A0A815N030</accession>
<keyword evidence="2" id="KW-0963">Cytoplasm</keyword>
<gene>
    <name evidence="9" type="ORF">GPM918_LOCUS34049</name>
    <name evidence="10" type="ORF">SRO942_LOCUS34745</name>
</gene>
<dbReference type="InterPro" id="IPR046439">
    <property type="entry name" value="ZF_RZ_dom"/>
</dbReference>
<keyword evidence="3" id="KW-0479">Metal-binding</keyword>
<sequence>NSLMNLIHTITHFNIIQNCNDITNLSTIYNRIVQSIKSLDRYSVNNLEELQPLISLLQVIEMLTNNPLKTFRSVIRYISTNINIFQSCQLIHEFIQFLRGEIYQDSDRDDQSIDRTLTKLEAELLRNWIIDHKSNYYDLLDMLNDNTNHLWKYSAKIISYIDRELLHLCETVEKEHGRIEYDNILSELEHHLQNNKRQNNCNKLIKIYTNYIYMSLKLTVGENSIDDTLTSDYGYFEQNFLQIQELLLAQSPSKRYVSMISLISWLRFYLELYAYALNQDSKSEIMKQIDQFLYSQSLASLMCSSLKIFIIKQMLYFMKDKNVSHLRAIFKNRNVAWINEFLRQDAINNQMPTIDMYLPFCSLSKDDYTDVSTILKSKSYEQIKFLMMQCRTNRRLTYCFYIWFIQYYSQFYTSSIVQEDKQFLTFIEDDLKNDLCLYFEPIGYRFILELYKNFNRTSYFYLHPGMTEKQVHYRLIALNIFALLLTSLSSSSPEPTFMNSLLLDNANKIPNNYVQHINRRCLLGLYIEDRVVKQMLYVKRSVQERVDTGRIFMEDGRFIYRCSNNCLYMYFFDNCGAPVERTRCPWCTAEIGAQAPHVLLRRSPPQIQLSIQNGFQFIDEYIANYTKTDRFGYHNSTTAEHSTIHDKSAHLNKPMSFRLLHMFTHSMFILLYELKYLSEDDLIQLTQRKINTTSSVNLYLKNHFEKDCQLVYEILDDNNTGHIWLYKLFNHTLDILHLPGILNTNANVIQFEKQFEETILFSHIESVITEIDEYKTIYIEYVRQKKLEELNDFIDELTENDQKYPLLEYLNVTNTKCTIEDFNSKLQMTIRDIDLYYPITNFILQRLNEFQNIKYLFPIVNFTNYLLQKFNHRITRNDAATNSLSFYLNNQENNEHDQPLFCQLFKDFKNAWFQLTFVEVAYGCHRRPFHLDSNTKKDFEEKTKLAYFLLNTTKDESSILLAGCLIELAQYQNDIVSHFKQKTISNNDQNIQNMQQQIIQNVKLEQLFQINSEKFLHLLYDDSFVIDYNYGKSKTILYDFDEVEIKLKHMIEHLCTFDLTKFTFLNYQLELFNEDSTLITDIRNRICQEPLPNDDKMKLQLLLTNMKHDEILHYIGSLDYIFTYLRNLISDDNTITVQVFIEKYIKYNTSILRQQQQLFSTIQIKYIISLYELIEEIVFDKIMKKYIKQELDEKSFGKEEILQVIEQFSKETYLNEKLSPSMRDIHVWINVLKRLIIRILLPIIDLSIPIQTYLKRSDLWDENVNESDLDNIKIGENIMLKYAYVIFKGLSENLNNGQKQRKDDKNGNSGGEQNLNQVTWREQQYGRQNSTMNTTVTNQTKKKKR</sequence>
<evidence type="ECO:0000256" key="2">
    <source>
        <dbReference type="ARBA" id="ARBA00022490"/>
    </source>
</evidence>
<evidence type="ECO:0000256" key="3">
    <source>
        <dbReference type="ARBA" id="ARBA00022723"/>
    </source>
</evidence>
<dbReference type="OrthoDB" id="2423195at2759"/>
<dbReference type="Proteomes" id="UP000663829">
    <property type="component" value="Unassembled WGS sequence"/>
</dbReference>
<feature type="region of interest" description="Disordered" evidence="7">
    <location>
        <begin position="1296"/>
        <end position="1345"/>
    </location>
</feature>
<dbReference type="GO" id="GO:0008270">
    <property type="term" value="F:zinc ion binding"/>
    <property type="evidence" value="ECO:0007669"/>
    <property type="project" value="UniProtKB-KW"/>
</dbReference>
<feature type="compositionally biased region" description="Polar residues" evidence="7">
    <location>
        <begin position="1311"/>
        <end position="1328"/>
    </location>
</feature>
<evidence type="ECO:0000256" key="4">
    <source>
        <dbReference type="ARBA" id="ARBA00022771"/>
    </source>
</evidence>
<dbReference type="GO" id="GO:0005737">
    <property type="term" value="C:cytoplasm"/>
    <property type="evidence" value="ECO:0007669"/>
    <property type="project" value="UniProtKB-SubCell"/>
</dbReference>
<name>A0A815N030_9BILA</name>
<dbReference type="GO" id="GO:0002376">
    <property type="term" value="P:immune system process"/>
    <property type="evidence" value="ECO:0007669"/>
    <property type="project" value="UniProtKB-KW"/>
</dbReference>
<keyword evidence="4" id="KW-0863">Zinc-finger</keyword>
<keyword evidence="5" id="KW-0862">Zinc</keyword>
<dbReference type="Pfam" id="PF20173">
    <property type="entry name" value="ZnF_RZ-type"/>
    <property type="match status" value="1"/>
</dbReference>
<dbReference type="EMBL" id="CAJNOQ010018584">
    <property type="protein sequence ID" value="CAF1432187.1"/>
    <property type="molecule type" value="Genomic_DNA"/>
</dbReference>
<organism evidence="9 11">
    <name type="scientific">Didymodactylos carnosus</name>
    <dbReference type="NCBI Taxonomy" id="1234261"/>
    <lineage>
        <taxon>Eukaryota</taxon>
        <taxon>Metazoa</taxon>
        <taxon>Spiralia</taxon>
        <taxon>Gnathifera</taxon>
        <taxon>Rotifera</taxon>
        <taxon>Eurotatoria</taxon>
        <taxon>Bdelloidea</taxon>
        <taxon>Philodinida</taxon>
        <taxon>Philodinidae</taxon>
        <taxon>Didymodactylos</taxon>
    </lineage>
</organism>
<evidence type="ECO:0000256" key="6">
    <source>
        <dbReference type="ARBA" id="ARBA00022859"/>
    </source>
</evidence>
<dbReference type="EMBL" id="CAJOBC010084020">
    <property type="protein sequence ID" value="CAF4310566.1"/>
    <property type="molecule type" value="Genomic_DNA"/>
</dbReference>
<feature type="compositionally biased region" description="Low complexity" evidence="7">
    <location>
        <begin position="1329"/>
        <end position="1339"/>
    </location>
</feature>
<comment type="subcellular location">
    <subcellularLocation>
        <location evidence="1">Cytoplasm</location>
    </subcellularLocation>
</comment>
<keyword evidence="6" id="KW-0391">Immunity</keyword>
<reference evidence="9" key="1">
    <citation type="submission" date="2021-02" db="EMBL/GenBank/DDBJ databases">
        <authorList>
            <person name="Nowell W R."/>
        </authorList>
    </citation>
    <scope>NUCLEOTIDE SEQUENCE</scope>
</reference>
<keyword evidence="11" id="KW-1185">Reference proteome</keyword>
<evidence type="ECO:0000256" key="7">
    <source>
        <dbReference type="SAM" id="MobiDB-lite"/>
    </source>
</evidence>
<protein>
    <recommendedName>
        <fullName evidence="8">RZ-type domain-containing protein</fullName>
    </recommendedName>
</protein>
<feature type="domain" description="RZ-type" evidence="8">
    <location>
        <begin position="553"/>
        <end position="594"/>
    </location>
</feature>
<evidence type="ECO:0000313" key="9">
    <source>
        <dbReference type="EMBL" id="CAF1432187.1"/>
    </source>
</evidence>
<evidence type="ECO:0000256" key="1">
    <source>
        <dbReference type="ARBA" id="ARBA00004496"/>
    </source>
</evidence>
<comment type="caution">
    <text evidence="9">The sequence shown here is derived from an EMBL/GenBank/DDBJ whole genome shotgun (WGS) entry which is preliminary data.</text>
</comment>